<evidence type="ECO:0000313" key="3">
    <source>
        <dbReference type="Proteomes" id="UP001519460"/>
    </source>
</evidence>
<proteinExistence type="predicted"/>
<keyword evidence="1" id="KW-0732">Signal</keyword>
<evidence type="ECO:0000256" key="1">
    <source>
        <dbReference type="SAM" id="SignalP"/>
    </source>
</evidence>
<feature type="signal peptide" evidence="1">
    <location>
        <begin position="1"/>
        <end position="22"/>
    </location>
</feature>
<organism evidence="2 3">
    <name type="scientific">Batillaria attramentaria</name>
    <dbReference type="NCBI Taxonomy" id="370345"/>
    <lineage>
        <taxon>Eukaryota</taxon>
        <taxon>Metazoa</taxon>
        <taxon>Spiralia</taxon>
        <taxon>Lophotrochozoa</taxon>
        <taxon>Mollusca</taxon>
        <taxon>Gastropoda</taxon>
        <taxon>Caenogastropoda</taxon>
        <taxon>Sorbeoconcha</taxon>
        <taxon>Cerithioidea</taxon>
        <taxon>Batillariidae</taxon>
        <taxon>Batillaria</taxon>
    </lineage>
</organism>
<comment type="caution">
    <text evidence="2">The sequence shown here is derived from an EMBL/GenBank/DDBJ whole genome shotgun (WGS) entry which is preliminary data.</text>
</comment>
<accession>A0ABD0LJJ6</accession>
<dbReference type="Proteomes" id="UP001519460">
    <property type="component" value="Unassembled WGS sequence"/>
</dbReference>
<evidence type="ECO:0000313" key="2">
    <source>
        <dbReference type="EMBL" id="KAK7499461.1"/>
    </source>
</evidence>
<dbReference type="EMBL" id="JACVVK020000044">
    <property type="protein sequence ID" value="KAK7499461.1"/>
    <property type="molecule type" value="Genomic_DNA"/>
</dbReference>
<gene>
    <name evidence="2" type="ORF">BaRGS_00009436</name>
</gene>
<reference evidence="2 3" key="1">
    <citation type="journal article" date="2023" name="Sci. Data">
        <title>Genome assembly of the Korean intertidal mud-creeper Batillaria attramentaria.</title>
        <authorList>
            <person name="Patra A.K."/>
            <person name="Ho P.T."/>
            <person name="Jun S."/>
            <person name="Lee S.J."/>
            <person name="Kim Y."/>
            <person name="Won Y.J."/>
        </authorList>
    </citation>
    <scope>NUCLEOTIDE SEQUENCE [LARGE SCALE GENOMIC DNA]</scope>
    <source>
        <strain evidence="2">Wonlab-2016</strain>
    </source>
</reference>
<keyword evidence="3" id="KW-1185">Reference proteome</keyword>
<evidence type="ECO:0008006" key="4">
    <source>
        <dbReference type="Google" id="ProtNLM"/>
    </source>
</evidence>
<sequence length="132" mass="15005">MACTQYSILLCIAHVRIPCCFCAHPASLPGRSVHKTQVAQLQVLAQNPGVNEKRERDRLRPVVGGHMTPKATQFVCRQAEQERIKATAATHEAKLRRKSRCNRILMENALTDWQRKPPTFRACKNTCKNTHM</sequence>
<name>A0ABD0LJJ6_9CAEN</name>
<dbReference type="AlphaFoldDB" id="A0ABD0LJJ6"/>
<protein>
    <recommendedName>
        <fullName evidence="4">Secreted protein</fullName>
    </recommendedName>
</protein>
<feature type="chain" id="PRO_5044851360" description="Secreted protein" evidence="1">
    <location>
        <begin position="23"/>
        <end position="132"/>
    </location>
</feature>